<name>A0A0F9C9A4_9ZZZZ</name>
<organism evidence="1">
    <name type="scientific">marine sediment metagenome</name>
    <dbReference type="NCBI Taxonomy" id="412755"/>
    <lineage>
        <taxon>unclassified sequences</taxon>
        <taxon>metagenomes</taxon>
        <taxon>ecological metagenomes</taxon>
    </lineage>
</organism>
<reference evidence="1" key="1">
    <citation type="journal article" date="2015" name="Nature">
        <title>Complex archaea that bridge the gap between prokaryotes and eukaryotes.</title>
        <authorList>
            <person name="Spang A."/>
            <person name="Saw J.H."/>
            <person name="Jorgensen S.L."/>
            <person name="Zaremba-Niedzwiedzka K."/>
            <person name="Martijn J."/>
            <person name="Lind A.E."/>
            <person name="van Eijk R."/>
            <person name="Schleper C."/>
            <person name="Guy L."/>
            <person name="Ettema T.J."/>
        </authorList>
    </citation>
    <scope>NUCLEOTIDE SEQUENCE</scope>
</reference>
<accession>A0A0F9C9A4</accession>
<proteinExistence type="predicted"/>
<evidence type="ECO:0000313" key="1">
    <source>
        <dbReference type="EMBL" id="KKL45968.1"/>
    </source>
</evidence>
<gene>
    <name evidence="1" type="ORF">LCGC14_2350300</name>
</gene>
<dbReference type="AlphaFoldDB" id="A0A0F9C9A4"/>
<comment type="caution">
    <text evidence="1">The sequence shown here is derived from an EMBL/GenBank/DDBJ whole genome shotgun (WGS) entry which is preliminary data.</text>
</comment>
<sequence length="92" mass="10138">MDVDVKALPVPELIKYANSVGVKPFGMSRQQIIDEVEAVTAPVVAPQENQKIVQLETKVEAMIPVIEQLQVEMKQVRIATGLAEAPKEIKDD</sequence>
<protein>
    <submittedName>
        <fullName evidence="1">Uncharacterized protein</fullName>
    </submittedName>
</protein>
<dbReference type="EMBL" id="LAZR01034203">
    <property type="protein sequence ID" value="KKL45968.1"/>
    <property type="molecule type" value="Genomic_DNA"/>
</dbReference>